<evidence type="ECO:0000313" key="1">
    <source>
        <dbReference type="EMBL" id="OHB15854.1"/>
    </source>
</evidence>
<sequence>MPKAPKKFEKLTKEEATLLLRSCKQGARSEKEIRNRVAEAGFKGTVATTSMQSGSRFMAMIMVWGPNGEFIQV</sequence>
<accession>A0A1G2V2L3</accession>
<reference evidence="1 2" key="1">
    <citation type="journal article" date="2016" name="Nat. Commun.">
        <title>Thousands of microbial genomes shed light on interconnected biogeochemical processes in an aquifer system.</title>
        <authorList>
            <person name="Anantharaman K."/>
            <person name="Brown C.T."/>
            <person name="Hug L.A."/>
            <person name="Sharon I."/>
            <person name="Castelle C.J."/>
            <person name="Probst A.J."/>
            <person name="Thomas B.C."/>
            <person name="Singh A."/>
            <person name="Wilkins M.J."/>
            <person name="Karaoz U."/>
            <person name="Brodie E.L."/>
            <person name="Williams K.H."/>
            <person name="Hubbard S.S."/>
            <person name="Banfield J.F."/>
        </authorList>
    </citation>
    <scope>NUCLEOTIDE SEQUENCE [LARGE SCALE GENOMIC DNA]</scope>
</reference>
<proteinExistence type="predicted"/>
<gene>
    <name evidence="1" type="ORF">A2431_01175</name>
</gene>
<comment type="caution">
    <text evidence="1">The sequence shown here is derived from an EMBL/GenBank/DDBJ whole genome shotgun (WGS) entry which is preliminary data.</text>
</comment>
<dbReference type="AlphaFoldDB" id="A0A1G2V2L3"/>
<organism evidence="1 2">
    <name type="scientific">Candidatus Zambryskibacteria bacterium RIFOXYC1_FULL_39_10</name>
    <dbReference type="NCBI Taxonomy" id="1802779"/>
    <lineage>
        <taxon>Bacteria</taxon>
        <taxon>Candidatus Zambryskiibacteriota</taxon>
    </lineage>
</organism>
<name>A0A1G2V2L3_9BACT</name>
<evidence type="ECO:0000313" key="2">
    <source>
        <dbReference type="Proteomes" id="UP000177697"/>
    </source>
</evidence>
<dbReference type="EMBL" id="MHWW01000005">
    <property type="protein sequence ID" value="OHB15854.1"/>
    <property type="molecule type" value="Genomic_DNA"/>
</dbReference>
<dbReference type="Proteomes" id="UP000177697">
    <property type="component" value="Unassembled WGS sequence"/>
</dbReference>
<protein>
    <submittedName>
        <fullName evidence="1">Uncharacterized protein</fullName>
    </submittedName>
</protein>